<name>A0A8J7KZ84_9ACTN</name>
<accession>A0A8J7KZ84</accession>
<dbReference type="PROSITE" id="PS51918">
    <property type="entry name" value="RADICAL_SAM"/>
    <property type="match status" value="1"/>
</dbReference>
<dbReference type="PANTHER" id="PTHR11228">
    <property type="entry name" value="RADICAL SAM DOMAIN PROTEIN"/>
    <property type="match status" value="1"/>
</dbReference>
<keyword evidence="4" id="KW-0411">Iron-sulfur</keyword>
<dbReference type="SUPFAM" id="SSF102114">
    <property type="entry name" value="Radical SAM enzymes"/>
    <property type="match status" value="1"/>
</dbReference>
<evidence type="ECO:0000256" key="2">
    <source>
        <dbReference type="ARBA" id="ARBA00022723"/>
    </source>
</evidence>
<keyword evidence="7" id="KW-1185">Reference proteome</keyword>
<sequence length="312" mass="33012">MTRRVFGAAGGLVHDPATAQTHFAPGTVPDGRVDLEDAEVAGWPLATPDLVVRLMPMSVCWSPIVRCNLHCPHCLDDTTVPELDKHGRAAVADVLARSEVLGVDISGGEPLLLRDLPGLTRTIREGGHAAVSVTTNGWYLTRWVNRLAETVDAVRVSFDGPTSEHHDRLRGAGSFARACSGVRAAVDAGLRVQMQMVLMNTTGRHAQAMIDLAHELGAGGLTFLQLLPIGSAVDLAEQEMVSDHGAQALLNGLALPDGLSVRLRTRRNAAGFSVVRADGQVWRNGRGALSIGSLKQLTVPGDLMLAGRDGAA</sequence>
<feature type="domain" description="Radical SAM core" evidence="5">
    <location>
        <begin position="53"/>
        <end position="266"/>
    </location>
</feature>
<dbReference type="InterPro" id="IPR013785">
    <property type="entry name" value="Aldolase_TIM"/>
</dbReference>
<dbReference type="Gene3D" id="3.20.20.70">
    <property type="entry name" value="Aldolase class I"/>
    <property type="match status" value="1"/>
</dbReference>
<dbReference type="EMBL" id="JADOUF010000001">
    <property type="protein sequence ID" value="MBG6140447.1"/>
    <property type="molecule type" value="Genomic_DNA"/>
</dbReference>
<dbReference type="InterPro" id="IPR058240">
    <property type="entry name" value="rSAM_sf"/>
</dbReference>
<dbReference type="PANTHER" id="PTHR11228:SF7">
    <property type="entry name" value="PQQA PEPTIDE CYCLASE"/>
    <property type="match status" value="1"/>
</dbReference>
<dbReference type="SFLD" id="SFLDG01067">
    <property type="entry name" value="SPASM/twitch_domain_containing"/>
    <property type="match status" value="1"/>
</dbReference>
<dbReference type="GO" id="GO:0051536">
    <property type="term" value="F:iron-sulfur cluster binding"/>
    <property type="evidence" value="ECO:0007669"/>
    <property type="project" value="UniProtKB-KW"/>
</dbReference>
<dbReference type="Pfam" id="PF04055">
    <property type="entry name" value="Radical_SAM"/>
    <property type="match status" value="1"/>
</dbReference>
<evidence type="ECO:0000259" key="5">
    <source>
        <dbReference type="PROSITE" id="PS51918"/>
    </source>
</evidence>
<dbReference type="CDD" id="cd01335">
    <property type="entry name" value="Radical_SAM"/>
    <property type="match status" value="1"/>
</dbReference>
<evidence type="ECO:0000313" key="6">
    <source>
        <dbReference type="EMBL" id="MBG6140447.1"/>
    </source>
</evidence>
<reference evidence="6" key="1">
    <citation type="submission" date="2020-11" db="EMBL/GenBank/DDBJ databases">
        <title>Sequencing the genomes of 1000 actinobacteria strains.</title>
        <authorList>
            <person name="Klenk H.-P."/>
        </authorList>
    </citation>
    <scope>NUCLEOTIDE SEQUENCE</scope>
    <source>
        <strain evidence="6">DSM 45356</strain>
    </source>
</reference>
<evidence type="ECO:0000256" key="3">
    <source>
        <dbReference type="ARBA" id="ARBA00023004"/>
    </source>
</evidence>
<dbReference type="RefSeq" id="WP_197006986.1">
    <property type="nucleotide sequence ID" value="NZ_BONS01000005.1"/>
</dbReference>
<evidence type="ECO:0000256" key="1">
    <source>
        <dbReference type="ARBA" id="ARBA00022691"/>
    </source>
</evidence>
<dbReference type="InterPro" id="IPR007197">
    <property type="entry name" value="rSAM"/>
</dbReference>
<proteinExistence type="predicted"/>
<protein>
    <submittedName>
        <fullName evidence="6">Sulfatase maturation enzyme AslB (Radical SAM superfamily)</fullName>
    </submittedName>
</protein>
<dbReference type="Proteomes" id="UP000622552">
    <property type="component" value="Unassembled WGS sequence"/>
</dbReference>
<organism evidence="6 7">
    <name type="scientific">Longispora fulva</name>
    <dbReference type="NCBI Taxonomy" id="619741"/>
    <lineage>
        <taxon>Bacteria</taxon>
        <taxon>Bacillati</taxon>
        <taxon>Actinomycetota</taxon>
        <taxon>Actinomycetes</taxon>
        <taxon>Micromonosporales</taxon>
        <taxon>Micromonosporaceae</taxon>
        <taxon>Longispora</taxon>
    </lineage>
</organism>
<keyword evidence="1" id="KW-0949">S-adenosyl-L-methionine</keyword>
<gene>
    <name evidence="6" type="ORF">IW245_006641</name>
</gene>
<comment type="caution">
    <text evidence="6">The sequence shown here is derived from an EMBL/GenBank/DDBJ whole genome shotgun (WGS) entry which is preliminary data.</text>
</comment>
<keyword evidence="2" id="KW-0479">Metal-binding</keyword>
<evidence type="ECO:0000256" key="4">
    <source>
        <dbReference type="ARBA" id="ARBA00023014"/>
    </source>
</evidence>
<dbReference type="InterPro" id="IPR050377">
    <property type="entry name" value="Radical_SAM_PqqE_MftC-like"/>
</dbReference>
<dbReference type="AlphaFoldDB" id="A0A8J7KZ84"/>
<dbReference type="GO" id="GO:0003824">
    <property type="term" value="F:catalytic activity"/>
    <property type="evidence" value="ECO:0007669"/>
    <property type="project" value="InterPro"/>
</dbReference>
<keyword evidence="3" id="KW-0408">Iron</keyword>
<dbReference type="SFLD" id="SFLDS00029">
    <property type="entry name" value="Radical_SAM"/>
    <property type="match status" value="1"/>
</dbReference>
<evidence type="ECO:0000313" key="7">
    <source>
        <dbReference type="Proteomes" id="UP000622552"/>
    </source>
</evidence>
<dbReference type="GO" id="GO:0046872">
    <property type="term" value="F:metal ion binding"/>
    <property type="evidence" value="ECO:0007669"/>
    <property type="project" value="UniProtKB-KW"/>
</dbReference>